<dbReference type="CDD" id="cd11296">
    <property type="entry name" value="O-FucT_like"/>
    <property type="match status" value="1"/>
</dbReference>
<dbReference type="InterPro" id="IPR045130">
    <property type="entry name" value="OFUT2-like"/>
</dbReference>
<dbReference type="AlphaFoldDB" id="E4XI43"/>
<name>E4XI43_OIKDI</name>
<dbReference type="EMBL" id="FN653053">
    <property type="protein sequence ID" value="CBY10259.1"/>
    <property type="molecule type" value="Genomic_DNA"/>
</dbReference>
<sequence length="552" mass="61867">MNERKKTSGLAQNLVGALALCAGVGLGAAYLKFSDEDLSSKVISRQSREIPEIPLSQLQETVQYNLRKLKMVEEELDEEYRDDSLFEETSTQESTTETTTATTTATTSSQQSTEKLSERLSCVSPATQNWENQVEPLYKTNPSRFILPALIWGPMNQVEGFRETIALAIALNRTFVIPPMFRHFTDDNDPNGNVDAAVRIDIGKVRQLVSTVDFHNLPKREVDDVLVARSLGGEGGNSAAPSSSRLGRVKKFESATGLEMLDWSAAKSGRGEAMQEYFVKGVKVLPENATLETDLRNEYATTKWNELYPSEAELAVLLFPFLTAHSKNDKNDIIGRNIIQYTPRPEFVRNMAVDFLGESSVSGEYVALHYRFDKEDWERSCSKESHNAKRNAHRSNICSIVTTMTADKFALSLASFLESRIPKSTDDIVFYIATPTQQQQFIAEVVGLTQTILRSKYPGRNINGKSTADSLKYVESSYANCAFLEKNMHEVFSLFEQEICFKSGHFIFADSSSWSGSIRRERRVIPTSSSDLGILELLEHYPENLVSDKQTL</sequence>
<reference evidence="5" key="1">
    <citation type="journal article" date="2010" name="Science">
        <title>Plasticity of animal genome architecture unmasked by rapid evolution of a pelagic tunicate.</title>
        <authorList>
            <person name="Denoeud F."/>
            <person name="Henriet S."/>
            <person name="Mungpakdee S."/>
            <person name="Aury J.M."/>
            <person name="Da Silva C."/>
            <person name="Brinkmann H."/>
            <person name="Mikhaleva J."/>
            <person name="Olsen L.C."/>
            <person name="Jubin C."/>
            <person name="Canestro C."/>
            <person name="Bouquet J.M."/>
            <person name="Danks G."/>
            <person name="Poulain J."/>
            <person name="Campsteijn C."/>
            <person name="Adamski M."/>
            <person name="Cross I."/>
            <person name="Yadetie F."/>
            <person name="Muffato M."/>
            <person name="Louis A."/>
            <person name="Butcher S."/>
            <person name="Tsagkogeorga G."/>
            <person name="Konrad A."/>
            <person name="Singh S."/>
            <person name="Jensen M.F."/>
            <person name="Cong E.H."/>
            <person name="Eikeseth-Otteraa H."/>
            <person name="Noel B."/>
            <person name="Anthouard V."/>
            <person name="Porcel B.M."/>
            <person name="Kachouri-Lafond R."/>
            <person name="Nishino A."/>
            <person name="Ugolini M."/>
            <person name="Chourrout P."/>
            <person name="Nishida H."/>
            <person name="Aasland R."/>
            <person name="Huzurbazar S."/>
            <person name="Westhof E."/>
            <person name="Delsuc F."/>
            <person name="Lehrach H."/>
            <person name="Reinhardt R."/>
            <person name="Weissenbach J."/>
            <person name="Roy S.W."/>
            <person name="Artiguenave F."/>
            <person name="Postlethwait J.H."/>
            <person name="Manak J.R."/>
            <person name="Thompson E.M."/>
            <person name="Jaillon O."/>
            <person name="Du Pasquier L."/>
            <person name="Boudinot P."/>
            <person name="Liberles D.A."/>
            <person name="Volff J.N."/>
            <person name="Philippe H."/>
            <person name="Lenhard B."/>
            <person name="Roest Crollius H."/>
            <person name="Wincker P."/>
            <person name="Chourrout D."/>
        </authorList>
    </citation>
    <scope>NUCLEOTIDE SEQUENCE [LARGE SCALE GENOMIC DNA]</scope>
</reference>
<dbReference type="PANTHER" id="PTHR13398">
    <property type="entry name" value="GDP-FUCOSE PROTEIN O-FUCOSYLTRANSFERASE 2"/>
    <property type="match status" value="1"/>
</dbReference>
<evidence type="ECO:0000256" key="3">
    <source>
        <dbReference type="ARBA" id="ARBA00023277"/>
    </source>
</evidence>
<feature type="compositionally biased region" description="Low complexity" evidence="4">
    <location>
        <begin position="87"/>
        <end position="114"/>
    </location>
</feature>
<keyword evidence="2" id="KW-0294">Fucose metabolism</keyword>
<dbReference type="GO" id="GO:0046922">
    <property type="term" value="F:peptide-O-fucosyltransferase activity"/>
    <property type="evidence" value="ECO:0007669"/>
    <property type="project" value="InterPro"/>
</dbReference>
<dbReference type="OrthoDB" id="10310768at2759"/>
<dbReference type="GO" id="GO:0006004">
    <property type="term" value="P:fucose metabolic process"/>
    <property type="evidence" value="ECO:0007669"/>
    <property type="project" value="UniProtKB-KW"/>
</dbReference>
<evidence type="ECO:0000256" key="2">
    <source>
        <dbReference type="ARBA" id="ARBA00023253"/>
    </source>
</evidence>
<dbReference type="PROSITE" id="PS00099">
    <property type="entry name" value="THIOLASE_3"/>
    <property type="match status" value="1"/>
</dbReference>
<evidence type="ECO:0000313" key="5">
    <source>
        <dbReference type="EMBL" id="CBY10259.1"/>
    </source>
</evidence>
<keyword evidence="1" id="KW-0808">Transferase</keyword>
<evidence type="ECO:0000256" key="4">
    <source>
        <dbReference type="SAM" id="MobiDB-lite"/>
    </source>
</evidence>
<evidence type="ECO:0000313" key="6">
    <source>
        <dbReference type="Proteomes" id="UP000001307"/>
    </source>
</evidence>
<feature type="region of interest" description="Disordered" evidence="4">
    <location>
        <begin position="79"/>
        <end position="116"/>
    </location>
</feature>
<organism evidence="5">
    <name type="scientific">Oikopleura dioica</name>
    <name type="common">Tunicate</name>
    <dbReference type="NCBI Taxonomy" id="34765"/>
    <lineage>
        <taxon>Eukaryota</taxon>
        <taxon>Metazoa</taxon>
        <taxon>Chordata</taxon>
        <taxon>Tunicata</taxon>
        <taxon>Appendicularia</taxon>
        <taxon>Copelata</taxon>
        <taxon>Oikopleuridae</taxon>
        <taxon>Oikopleura</taxon>
    </lineage>
</organism>
<dbReference type="Proteomes" id="UP000001307">
    <property type="component" value="Unassembled WGS sequence"/>
</dbReference>
<dbReference type="InParanoid" id="E4XI43"/>
<protein>
    <submittedName>
        <fullName evidence="5">Uncharacterized protein</fullName>
    </submittedName>
</protein>
<dbReference type="PANTHER" id="PTHR13398:SF0">
    <property type="entry name" value="GDP-FUCOSE PROTEIN O-FUCOSYLTRANSFERASE 2"/>
    <property type="match status" value="1"/>
</dbReference>
<accession>E4XI43</accession>
<dbReference type="Gene3D" id="3.40.50.11350">
    <property type="match status" value="1"/>
</dbReference>
<keyword evidence="3" id="KW-0119">Carbohydrate metabolism</keyword>
<dbReference type="GO" id="GO:0016747">
    <property type="term" value="F:acyltransferase activity, transferring groups other than amino-acyl groups"/>
    <property type="evidence" value="ECO:0007669"/>
    <property type="project" value="InterPro"/>
</dbReference>
<keyword evidence="6" id="KW-1185">Reference proteome</keyword>
<dbReference type="InterPro" id="IPR020610">
    <property type="entry name" value="Thiolase_AS"/>
</dbReference>
<proteinExistence type="predicted"/>
<gene>
    <name evidence="5" type="ORF">GSOID_T00011196001</name>
</gene>
<evidence type="ECO:0000256" key="1">
    <source>
        <dbReference type="ARBA" id="ARBA00022679"/>
    </source>
</evidence>